<dbReference type="Proteomes" id="UP000631653">
    <property type="component" value="Unassembled WGS sequence"/>
</dbReference>
<organism evidence="1 2">
    <name type="scientific">Acetobacter conturbans</name>
    <dbReference type="NCBI Taxonomy" id="1737472"/>
    <lineage>
        <taxon>Bacteria</taxon>
        <taxon>Pseudomonadati</taxon>
        <taxon>Pseudomonadota</taxon>
        <taxon>Alphaproteobacteria</taxon>
        <taxon>Acetobacterales</taxon>
        <taxon>Acetobacteraceae</taxon>
        <taxon>Acetobacter</taxon>
    </lineage>
</organism>
<protein>
    <submittedName>
        <fullName evidence="1">Metallohydrolase</fullName>
    </submittedName>
</protein>
<sequence>MAAVITFFPVGNGDMTLIKLESGRSILIDMNIRQSGDGIRDVSADLRRRLDTDETGRPYVDAVLLTHPDQDHCRGLIEHFHLGPLADYKQPKSGELAKIVIREMWSSPIVFRRTPKDQTLCKDADAWRKEARRRVNLYKANRKFAAGDRIQVMGEDRDGKTDDIAEIVVKAGKTITSIDGNTDTAFRGRLLAPKGQGTDEEEERRSKNHSSVIVRFSVANGEKLHACRFLSGGDAMVGIWERIWADHSADTNTINYHLMQAPHHCSWHSLSYDSWGDLGEKAKVSPDARKALGQALSGAYIVATSKPIKNDKDDPPCIRAKREYEAILSSVNGVFLNTSLHGGEDDPVPMEFDVNATGPKLRAVVKQAATSARSLLRTSTAATIPPAGIGFPPRPVTPVKPAGFA</sequence>
<name>A0ABX0K2A7_9PROT</name>
<dbReference type="Gene3D" id="3.60.15.10">
    <property type="entry name" value="Ribonuclease Z/Hydroxyacylglutathione hydrolase-like"/>
    <property type="match status" value="1"/>
</dbReference>
<comment type="caution">
    <text evidence="1">The sequence shown here is derived from an EMBL/GenBank/DDBJ whole genome shotgun (WGS) entry which is preliminary data.</text>
</comment>
<dbReference type="SUPFAM" id="SSF56281">
    <property type="entry name" value="Metallo-hydrolase/oxidoreductase"/>
    <property type="match status" value="1"/>
</dbReference>
<evidence type="ECO:0000313" key="1">
    <source>
        <dbReference type="EMBL" id="NHN89819.1"/>
    </source>
</evidence>
<dbReference type="InterPro" id="IPR036866">
    <property type="entry name" value="RibonucZ/Hydroxyglut_hydro"/>
</dbReference>
<gene>
    <name evidence="1" type="ORF">GOB81_14510</name>
</gene>
<proteinExistence type="predicted"/>
<reference evidence="1 2" key="1">
    <citation type="journal article" date="2020" name="Int. J. Syst. Evol. Microbiol.">
        <title>Novel acetic acid bacteria from cider fermentations: Acetobacter conturbans sp. nov. and Acetobacter fallax sp. nov.</title>
        <authorList>
            <person name="Sombolestani A.S."/>
            <person name="Cleenwerck I."/>
            <person name="Cnockaert M."/>
            <person name="Borremans W."/>
            <person name="Wieme A.D."/>
            <person name="De Vuyst L."/>
            <person name="Vandamme P."/>
        </authorList>
    </citation>
    <scope>NUCLEOTIDE SEQUENCE [LARGE SCALE GENOMIC DNA]</scope>
    <source>
        <strain evidence="1 2">LMG 1627</strain>
    </source>
</reference>
<keyword evidence="2" id="KW-1185">Reference proteome</keyword>
<evidence type="ECO:0000313" key="2">
    <source>
        <dbReference type="Proteomes" id="UP000631653"/>
    </source>
</evidence>
<dbReference type="PANTHER" id="PTHR30619">
    <property type="entry name" value="DNA INTERNALIZATION/COMPETENCE PROTEIN COMEC/REC2"/>
    <property type="match status" value="1"/>
</dbReference>
<dbReference type="InterPro" id="IPR052159">
    <property type="entry name" value="Competence_DNA_uptake"/>
</dbReference>
<dbReference type="EMBL" id="WOSY01000019">
    <property type="protein sequence ID" value="NHN89819.1"/>
    <property type="molecule type" value="Genomic_DNA"/>
</dbReference>
<accession>A0ABX0K2A7</accession>
<dbReference type="PANTHER" id="PTHR30619:SF1">
    <property type="entry name" value="RECOMBINATION PROTEIN 2"/>
    <property type="match status" value="1"/>
</dbReference>